<evidence type="ECO:0000256" key="5">
    <source>
        <dbReference type="ARBA" id="ARBA00022695"/>
    </source>
</evidence>
<comment type="caution">
    <text evidence="8">The sequence shown here is derived from an EMBL/GenBank/DDBJ whole genome shotgun (WGS) entry which is preliminary data.</text>
</comment>
<dbReference type="InterPro" id="IPR001228">
    <property type="entry name" value="IspD"/>
</dbReference>
<evidence type="ECO:0000256" key="6">
    <source>
        <dbReference type="ARBA" id="ARBA00023229"/>
    </source>
</evidence>
<dbReference type="PANTHER" id="PTHR32125:SF4">
    <property type="entry name" value="2-C-METHYL-D-ERYTHRITOL 4-PHOSPHATE CYTIDYLYLTRANSFERASE, CHLOROPLASTIC"/>
    <property type="match status" value="1"/>
</dbReference>
<dbReference type="PANTHER" id="PTHR32125">
    <property type="entry name" value="2-C-METHYL-D-ERYTHRITOL 4-PHOSPHATE CYTIDYLYLTRANSFERASE, CHLOROPLASTIC"/>
    <property type="match status" value="1"/>
</dbReference>
<dbReference type="FunFam" id="3.90.550.10:FF:000003">
    <property type="entry name" value="2-C-methyl-D-erythritol 4-phosphate cytidylyltransferase"/>
    <property type="match status" value="1"/>
</dbReference>
<dbReference type="InterPro" id="IPR029044">
    <property type="entry name" value="Nucleotide-diphossugar_trans"/>
</dbReference>
<keyword evidence="4 7" id="KW-0808">Transferase</keyword>
<comment type="similarity">
    <text evidence="3 7">Belongs to the IspD/TarI cytidylyltransferase family. IspD subfamily.</text>
</comment>
<dbReference type="CDD" id="cd02516">
    <property type="entry name" value="CDP-ME_synthetase"/>
    <property type="match status" value="1"/>
</dbReference>
<dbReference type="EMBL" id="VKAC01000006">
    <property type="protein sequence ID" value="TXR56197.1"/>
    <property type="molecule type" value="Genomic_DNA"/>
</dbReference>
<evidence type="ECO:0000256" key="1">
    <source>
        <dbReference type="ARBA" id="ARBA00001282"/>
    </source>
</evidence>
<keyword evidence="6 7" id="KW-0414">Isoprene biosynthesis</keyword>
<comment type="function">
    <text evidence="7">Catalyzes the formation of 4-diphosphocytidyl-2-C-methyl-D-erythritol from CTP and 2-C-methyl-D-erythritol 4-phosphate (MEP).</text>
</comment>
<feature type="site" description="Positions MEP for the nucleophilic attack" evidence="7">
    <location>
        <position position="158"/>
    </location>
</feature>
<dbReference type="HAMAP" id="MF_00108">
    <property type="entry name" value="IspD"/>
    <property type="match status" value="1"/>
</dbReference>
<sequence>MSTACVLVAAGSGTRLAAGSPKAFVVLDGRPLLVHAVERVLRAGVCDQLVLVVPDGRQQESTALVSGLPGAGGVVLRAVAGGVDRRSSVAAGLAALGDDVDVVLVHDAARCLTPPEQVLEVERAVRAGAPAVVPGVAVTDTVRAVAARAGGAAGPVDRASLRLVQTPQGFRRDVLEQAHGAAAEHGLPQALAATDDASLVELLGTPVTVVPGREEAFKVTRPLDLALASAVLAQEGAL</sequence>
<dbReference type="Pfam" id="PF01128">
    <property type="entry name" value="IspD"/>
    <property type="match status" value="1"/>
</dbReference>
<name>A0A5C8ZEF7_9ACTN</name>
<organism evidence="8 9">
    <name type="scientific">Quadrisphaera setariae</name>
    <dbReference type="NCBI Taxonomy" id="2593304"/>
    <lineage>
        <taxon>Bacteria</taxon>
        <taxon>Bacillati</taxon>
        <taxon>Actinomycetota</taxon>
        <taxon>Actinomycetes</taxon>
        <taxon>Kineosporiales</taxon>
        <taxon>Kineosporiaceae</taxon>
        <taxon>Quadrisphaera</taxon>
    </lineage>
</organism>
<keyword evidence="5 7" id="KW-0548">Nucleotidyltransferase</keyword>
<dbReference type="NCBIfam" id="TIGR00453">
    <property type="entry name" value="ispD"/>
    <property type="match status" value="1"/>
</dbReference>
<feature type="site" description="Transition state stabilizer" evidence="7">
    <location>
        <position position="15"/>
    </location>
</feature>
<dbReference type="OrthoDB" id="9802561at2"/>
<reference evidence="8 9" key="1">
    <citation type="submission" date="2019-07" db="EMBL/GenBank/DDBJ databases">
        <title>Quadrisphaera sp. strain DD2A genome sequencing and assembly.</title>
        <authorList>
            <person name="Kim I."/>
        </authorList>
    </citation>
    <scope>NUCLEOTIDE SEQUENCE [LARGE SCALE GENOMIC DNA]</scope>
    <source>
        <strain evidence="8 9">DD2A</strain>
    </source>
</reference>
<proteinExistence type="inferred from homology"/>
<keyword evidence="9" id="KW-1185">Reference proteome</keyword>
<evidence type="ECO:0000256" key="3">
    <source>
        <dbReference type="ARBA" id="ARBA00009789"/>
    </source>
</evidence>
<accession>A0A5C8ZEF7</accession>
<evidence type="ECO:0000256" key="4">
    <source>
        <dbReference type="ARBA" id="ARBA00022679"/>
    </source>
</evidence>
<dbReference type="Proteomes" id="UP000321234">
    <property type="component" value="Unassembled WGS sequence"/>
</dbReference>
<dbReference type="GO" id="GO:0050518">
    <property type="term" value="F:2-C-methyl-D-erythritol 4-phosphate cytidylyltransferase activity"/>
    <property type="evidence" value="ECO:0007669"/>
    <property type="project" value="UniProtKB-UniRule"/>
</dbReference>
<dbReference type="EC" id="2.7.7.60" evidence="7"/>
<dbReference type="InterPro" id="IPR050088">
    <property type="entry name" value="IspD/TarI_cytidylyltransf_bact"/>
</dbReference>
<dbReference type="GO" id="GO:0019288">
    <property type="term" value="P:isopentenyl diphosphate biosynthetic process, methylerythritol 4-phosphate pathway"/>
    <property type="evidence" value="ECO:0007669"/>
    <property type="project" value="UniProtKB-UniRule"/>
</dbReference>
<dbReference type="SUPFAM" id="SSF53448">
    <property type="entry name" value="Nucleotide-diphospho-sugar transferases"/>
    <property type="match status" value="1"/>
</dbReference>
<comment type="pathway">
    <text evidence="2 7">Isoprenoid biosynthesis; isopentenyl diphosphate biosynthesis via DXP pathway; isopentenyl diphosphate from 1-deoxy-D-xylulose 5-phosphate: step 2/6.</text>
</comment>
<dbReference type="PROSITE" id="PS01295">
    <property type="entry name" value="ISPD"/>
    <property type="match status" value="1"/>
</dbReference>
<feature type="site" description="Positions MEP for the nucleophilic attack" evidence="7">
    <location>
        <position position="218"/>
    </location>
</feature>
<dbReference type="Gene3D" id="3.90.550.10">
    <property type="entry name" value="Spore Coat Polysaccharide Biosynthesis Protein SpsA, Chain A"/>
    <property type="match status" value="1"/>
</dbReference>
<dbReference type="AlphaFoldDB" id="A0A5C8ZEF7"/>
<dbReference type="UniPathway" id="UPA00056">
    <property type="reaction ID" value="UER00093"/>
</dbReference>
<feature type="site" description="Transition state stabilizer" evidence="7">
    <location>
        <position position="22"/>
    </location>
</feature>
<protein>
    <recommendedName>
        <fullName evidence="7">2-C-methyl-D-erythritol 4-phosphate cytidylyltransferase</fullName>
        <ecNumber evidence="7">2.7.7.60</ecNumber>
    </recommendedName>
    <alternativeName>
        <fullName evidence="7">4-diphosphocytidyl-2C-methyl-D-erythritol synthase</fullName>
    </alternativeName>
    <alternativeName>
        <fullName evidence="7">MEP cytidylyltransferase</fullName>
        <shortName evidence="7">MCT</shortName>
    </alternativeName>
</protein>
<evidence type="ECO:0000313" key="8">
    <source>
        <dbReference type="EMBL" id="TXR56197.1"/>
    </source>
</evidence>
<comment type="catalytic activity">
    <reaction evidence="1 7">
        <text>2-C-methyl-D-erythritol 4-phosphate + CTP + H(+) = 4-CDP-2-C-methyl-D-erythritol + diphosphate</text>
        <dbReference type="Rhea" id="RHEA:13429"/>
        <dbReference type="ChEBI" id="CHEBI:15378"/>
        <dbReference type="ChEBI" id="CHEBI:33019"/>
        <dbReference type="ChEBI" id="CHEBI:37563"/>
        <dbReference type="ChEBI" id="CHEBI:57823"/>
        <dbReference type="ChEBI" id="CHEBI:58262"/>
        <dbReference type="EC" id="2.7.7.60"/>
    </reaction>
</comment>
<evidence type="ECO:0000256" key="2">
    <source>
        <dbReference type="ARBA" id="ARBA00004787"/>
    </source>
</evidence>
<dbReference type="InterPro" id="IPR018294">
    <property type="entry name" value="ISPD_synthase_CS"/>
</dbReference>
<evidence type="ECO:0000256" key="7">
    <source>
        <dbReference type="HAMAP-Rule" id="MF_00108"/>
    </source>
</evidence>
<evidence type="ECO:0000313" key="9">
    <source>
        <dbReference type="Proteomes" id="UP000321234"/>
    </source>
</evidence>
<gene>
    <name evidence="7 8" type="primary">ispD</name>
    <name evidence="8" type="ORF">FMM08_12340</name>
</gene>
<dbReference type="InterPro" id="IPR034683">
    <property type="entry name" value="IspD/TarI"/>
</dbReference>
<dbReference type="RefSeq" id="WP_147926629.1">
    <property type="nucleotide sequence ID" value="NZ_VKAC01000006.1"/>
</dbReference>